<sequence>MPARVRTKRRSSHPAIRVSALRPSTYNLRPGEARTIVCPDCQTWQRIMGATTLTIRDHHATDLPGAELEAGQTDRRCPSARRVVLVDLTTDEIARWQRVQDRWISPDAMLAETRRAARQHYKLLPPQAPAVHQIAERRETVPAPTNAERAEQWRRRLPAVLVADTLRSIPLHDAVGPIRGVEVPTEKPSRAA</sequence>
<reference evidence="1 2" key="1">
    <citation type="journal article" date="2019" name="Int. J. Syst. Evol. Microbiol.">
        <title>The Global Catalogue of Microorganisms (GCM) 10K type strain sequencing project: providing services to taxonomists for standard genome sequencing and annotation.</title>
        <authorList>
            <consortium name="The Broad Institute Genomics Platform"/>
            <consortium name="The Broad Institute Genome Sequencing Center for Infectious Disease"/>
            <person name="Wu L."/>
            <person name="Ma J."/>
        </authorList>
    </citation>
    <scope>NUCLEOTIDE SEQUENCE [LARGE SCALE GENOMIC DNA]</scope>
    <source>
        <strain evidence="1 2">JCM 13002</strain>
    </source>
</reference>
<dbReference type="Proteomes" id="UP001499987">
    <property type="component" value="Unassembled WGS sequence"/>
</dbReference>
<protein>
    <submittedName>
        <fullName evidence="1">Uncharacterized protein</fullName>
    </submittedName>
</protein>
<evidence type="ECO:0000313" key="1">
    <source>
        <dbReference type="EMBL" id="GAA1109731.1"/>
    </source>
</evidence>
<name>A0ABN1TZ50_9ACTN</name>
<gene>
    <name evidence="1" type="ORF">GCM10009663_59150</name>
</gene>
<accession>A0ABN1TZ50</accession>
<comment type="caution">
    <text evidence="1">The sequence shown here is derived from an EMBL/GenBank/DDBJ whole genome shotgun (WGS) entry which is preliminary data.</text>
</comment>
<evidence type="ECO:0000313" key="2">
    <source>
        <dbReference type="Proteomes" id="UP001499987"/>
    </source>
</evidence>
<keyword evidence="2" id="KW-1185">Reference proteome</keyword>
<organism evidence="1 2">
    <name type="scientific">Kitasatospora arboriphila</name>
    <dbReference type="NCBI Taxonomy" id="258052"/>
    <lineage>
        <taxon>Bacteria</taxon>
        <taxon>Bacillati</taxon>
        <taxon>Actinomycetota</taxon>
        <taxon>Actinomycetes</taxon>
        <taxon>Kitasatosporales</taxon>
        <taxon>Streptomycetaceae</taxon>
        <taxon>Kitasatospora</taxon>
    </lineage>
</organism>
<dbReference type="RefSeq" id="WP_344626758.1">
    <property type="nucleotide sequence ID" value="NZ_BAAALD010000077.1"/>
</dbReference>
<proteinExistence type="predicted"/>
<dbReference type="EMBL" id="BAAALD010000077">
    <property type="protein sequence ID" value="GAA1109731.1"/>
    <property type="molecule type" value="Genomic_DNA"/>
</dbReference>